<organism evidence="1 2">
    <name type="scientific">Corchorus olitorius</name>
    <dbReference type="NCBI Taxonomy" id="93759"/>
    <lineage>
        <taxon>Eukaryota</taxon>
        <taxon>Viridiplantae</taxon>
        <taxon>Streptophyta</taxon>
        <taxon>Embryophyta</taxon>
        <taxon>Tracheophyta</taxon>
        <taxon>Spermatophyta</taxon>
        <taxon>Magnoliopsida</taxon>
        <taxon>eudicotyledons</taxon>
        <taxon>Gunneridae</taxon>
        <taxon>Pentapetalae</taxon>
        <taxon>rosids</taxon>
        <taxon>malvids</taxon>
        <taxon>Malvales</taxon>
        <taxon>Malvaceae</taxon>
        <taxon>Grewioideae</taxon>
        <taxon>Apeibeae</taxon>
        <taxon>Corchorus</taxon>
    </lineage>
</organism>
<dbReference type="PANTHER" id="PTHR31286:SF178">
    <property type="entry name" value="DUF4283 DOMAIN-CONTAINING PROTEIN"/>
    <property type="match status" value="1"/>
</dbReference>
<accession>A0A1R3L036</accession>
<gene>
    <name evidence="1" type="ORF">COLO4_02843</name>
</gene>
<keyword evidence="2" id="KW-1185">Reference proteome</keyword>
<dbReference type="InterPro" id="IPR040256">
    <property type="entry name" value="At4g02000-like"/>
</dbReference>
<proteinExistence type="predicted"/>
<dbReference type="OrthoDB" id="1748760at2759"/>
<dbReference type="EMBL" id="AWUE01007488">
    <property type="protein sequence ID" value="OMP12712.1"/>
    <property type="molecule type" value="Genomic_DNA"/>
</dbReference>
<dbReference type="AlphaFoldDB" id="A0A1R3L036"/>
<name>A0A1R3L036_9ROSI</name>
<sequence length="177" mass="20280">MLLFEGSPWTVMGHSLNLKWWPPNTLIHHRNLKFILFWAQIHNLPRELMTKTNGEKIRRNLGIVIEVAESRGRFGLNRGLLRVRVSIDSEKPLLVGFGFRFCKFRSAEFEGHKLYGPHLRTGPARALLKDALKEEVPRAREENIAGKGKIAYDLNAFPATDSPPRITAQLTRMLSQQ</sequence>
<reference evidence="2" key="1">
    <citation type="submission" date="2013-09" db="EMBL/GenBank/DDBJ databases">
        <title>Corchorus olitorius genome sequencing.</title>
        <authorList>
            <person name="Alam M."/>
            <person name="Haque M.S."/>
            <person name="Islam M.S."/>
            <person name="Emdad E.M."/>
            <person name="Islam M.M."/>
            <person name="Ahmed B."/>
            <person name="Halim A."/>
            <person name="Hossen Q.M.M."/>
            <person name="Hossain M.Z."/>
            <person name="Ahmed R."/>
            <person name="Khan M.M."/>
            <person name="Islam R."/>
            <person name="Rashid M.M."/>
            <person name="Khan S.A."/>
            <person name="Rahman M.S."/>
            <person name="Alam M."/>
            <person name="Yahiya A.S."/>
            <person name="Khan M.S."/>
            <person name="Azam M.S."/>
            <person name="Haque T."/>
            <person name="Lashkar M.Z.H."/>
            <person name="Akhand A.I."/>
            <person name="Morshed G."/>
            <person name="Roy S."/>
            <person name="Uddin K.S."/>
            <person name="Rabeya T."/>
            <person name="Hossain A.S."/>
            <person name="Chowdhury A."/>
            <person name="Snigdha A.R."/>
            <person name="Mortoza M.S."/>
            <person name="Matin S.A."/>
            <person name="Hoque S.M.E."/>
            <person name="Islam M.K."/>
            <person name="Roy D.K."/>
            <person name="Haider R."/>
            <person name="Moosa M.M."/>
            <person name="Elias S.M."/>
            <person name="Hasan A.M."/>
            <person name="Jahan S."/>
            <person name="Shafiuddin M."/>
            <person name="Mahmood N."/>
            <person name="Shommy N.S."/>
        </authorList>
    </citation>
    <scope>NUCLEOTIDE SEQUENCE [LARGE SCALE GENOMIC DNA]</scope>
    <source>
        <strain evidence="2">cv. O-4</strain>
    </source>
</reference>
<evidence type="ECO:0000313" key="1">
    <source>
        <dbReference type="EMBL" id="OMP12712.1"/>
    </source>
</evidence>
<protein>
    <submittedName>
        <fullName evidence="1">Uncharacterized protein</fullName>
    </submittedName>
</protein>
<comment type="caution">
    <text evidence="1">The sequence shown here is derived from an EMBL/GenBank/DDBJ whole genome shotgun (WGS) entry which is preliminary data.</text>
</comment>
<dbReference type="Proteomes" id="UP000187203">
    <property type="component" value="Unassembled WGS sequence"/>
</dbReference>
<evidence type="ECO:0000313" key="2">
    <source>
        <dbReference type="Proteomes" id="UP000187203"/>
    </source>
</evidence>
<dbReference type="PANTHER" id="PTHR31286">
    <property type="entry name" value="GLYCINE-RICH CELL WALL STRUCTURAL PROTEIN 1.8-LIKE"/>
    <property type="match status" value="1"/>
</dbReference>